<dbReference type="EMBL" id="LBTN01000023">
    <property type="protein sequence ID" value="KKQ40168.1"/>
    <property type="molecule type" value="Genomic_DNA"/>
</dbReference>
<dbReference type="InterPro" id="IPR043993">
    <property type="entry name" value="T4SS_pilin"/>
</dbReference>
<dbReference type="Pfam" id="PF18895">
    <property type="entry name" value="T4SS_pilin"/>
    <property type="match status" value="1"/>
</dbReference>
<proteinExistence type="predicted"/>
<evidence type="ECO:0000313" key="4">
    <source>
        <dbReference type="Proteomes" id="UP000034333"/>
    </source>
</evidence>
<evidence type="ECO:0000256" key="2">
    <source>
        <dbReference type="SAM" id="SignalP"/>
    </source>
</evidence>
<feature type="signal peptide" evidence="2">
    <location>
        <begin position="1"/>
        <end position="25"/>
    </location>
</feature>
<gene>
    <name evidence="3" type="ORF">US58_C0023G0002</name>
</gene>
<evidence type="ECO:0000256" key="1">
    <source>
        <dbReference type="SAM" id="Phobius"/>
    </source>
</evidence>
<keyword evidence="1" id="KW-1133">Transmembrane helix</keyword>
<comment type="caution">
    <text evidence="3">The sequence shown here is derived from an EMBL/GenBank/DDBJ whole genome shotgun (WGS) entry which is preliminary data.</text>
</comment>
<evidence type="ECO:0000313" key="3">
    <source>
        <dbReference type="EMBL" id="KKQ40168.1"/>
    </source>
</evidence>
<feature type="transmembrane region" description="Helical" evidence="1">
    <location>
        <begin position="153"/>
        <end position="177"/>
    </location>
</feature>
<reference evidence="3 4" key="1">
    <citation type="journal article" date="2015" name="Nature">
        <title>rRNA introns, odd ribosomes, and small enigmatic genomes across a large radiation of phyla.</title>
        <authorList>
            <person name="Brown C.T."/>
            <person name="Hug L.A."/>
            <person name="Thomas B.C."/>
            <person name="Sharon I."/>
            <person name="Castelle C.J."/>
            <person name="Singh A."/>
            <person name="Wilkins M.J."/>
            <person name="Williams K.H."/>
            <person name="Banfield J.F."/>
        </authorList>
    </citation>
    <scope>NUCLEOTIDE SEQUENCE [LARGE SCALE GENOMIC DNA]</scope>
</reference>
<keyword evidence="1" id="KW-0812">Transmembrane</keyword>
<dbReference type="AlphaFoldDB" id="A0A0G0HA96"/>
<feature type="chain" id="PRO_5002532378" evidence="2">
    <location>
        <begin position="26"/>
        <end position="222"/>
    </location>
</feature>
<keyword evidence="1" id="KW-0472">Membrane</keyword>
<dbReference type="Proteomes" id="UP000034333">
    <property type="component" value="Unassembled WGS sequence"/>
</dbReference>
<keyword evidence="2" id="KW-0732">Signal</keyword>
<feature type="transmembrane region" description="Helical" evidence="1">
    <location>
        <begin position="189"/>
        <end position="211"/>
    </location>
</feature>
<accession>A0A0G0HA96</accession>
<protein>
    <submittedName>
        <fullName evidence="3">Uncharacterized protein</fullName>
    </submittedName>
</protein>
<sequence>MLKTKILAVGFFFLVFLAIPKSAFAAGWCFCSTDLSKAKTDTAFDLTKANRQCSSISSAEACQAIKAVNTDWDKCEFFNSGADNGEQACKDALTVWDKNKDATQRAAITFSRDTGGWTSVFIPTCALDDALPPDSPCRNVSIFVQLLINVARYLFGIVGALALLFFIYGGFTMILSGGSAEKTKKGTQIIVAAVIGLAITFSAYLLVSFLGESLGVQTQFLL</sequence>
<name>A0A0G0HA96_9BACT</name>
<dbReference type="STRING" id="1619036.US58_C0023G0002"/>
<organism evidence="3 4">
    <name type="scientific">Candidatus Magasanikbacteria bacterium GW2011_GWA2_37_8</name>
    <dbReference type="NCBI Taxonomy" id="1619036"/>
    <lineage>
        <taxon>Bacteria</taxon>
        <taxon>Candidatus Magasanikiibacteriota</taxon>
    </lineage>
</organism>